<evidence type="ECO:0000313" key="3">
    <source>
        <dbReference type="Proteomes" id="UP001596417"/>
    </source>
</evidence>
<reference evidence="2 3" key="1">
    <citation type="journal article" date="2019" name="Int. J. Syst. Evol. Microbiol.">
        <title>The Global Catalogue of Microorganisms (GCM) 10K type strain sequencing project: providing services to taxonomists for standard genome sequencing and annotation.</title>
        <authorList>
            <consortium name="The Broad Institute Genomics Platform"/>
            <consortium name="The Broad Institute Genome Sequencing Center for Infectious Disease"/>
            <person name="Wu L."/>
            <person name="Ma J."/>
        </authorList>
    </citation>
    <scope>NUCLEOTIDE SEQUENCE [LARGE SCALE GENOMIC DNA]</scope>
    <source>
        <strain evidence="2 3">RDMS1</strain>
    </source>
</reference>
<dbReference type="Pfam" id="PF24336">
    <property type="entry name" value="DUF7504"/>
    <property type="match status" value="1"/>
</dbReference>
<dbReference type="Pfam" id="PF18545">
    <property type="entry name" value="HalOD1"/>
    <property type="match status" value="1"/>
</dbReference>
<organism evidence="2 3">
    <name type="scientific">Halocatena marina</name>
    <dbReference type="NCBI Taxonomy" id="2934937"/>
    <lineage>
        <taxon>Archaea</taxon>
        <taxon>Methanobacteriati</taxon>
        <taxon>Methanobacteriota</taxon>
        <taxon>Stenosarchaea group</taxon>
        <taxon>Halobacteria</taxon>
        <taxon>Halobacteriales</taxon>
        <taxon>Natronomonadaceae</taxon>
        <taxon>Halocatena</taxon>
    </lineage>
</organism>
<evidence type="ECO:0000313" key="2">
    <source>
        <dbReference type="EMBL" id="MFC7189715.1"/>
    </source>
</evidence>
<accession>A0ABD5YQD8</accession>
<dbReference type="RefSeq" id="WP_390207574.1">
    <property type="nucleotide sequence ID" value="NZ_JBHSZC010000001.1"/>
</dbReference>
<sequence>MSPNSTDTEPHVDPDPISRTLQLTLGSDQSLSTEIVMGVARAGEVDPTQLHQALHEVINPSALDALFQPKADGTKRPHGTVCFSFHGYHVSAKADGTITLLSEFDRLKQQGVNLLVCGTVPDAIRDELSTRLLGDAGRDRTALFALSDRPMQTAIHRLSDAQIPQQRAHVISTGDSARSAAAQTNTTQTDLELSRVSGSLEDVQAAILQTLSDLEHHNETFEPADLRFCFDSLRPFVDRADPDQITTSLTQICNAIKQRDGMGQFQLPYAFDSSQVQNVRQSFEIVVEMRVSEHGPEYRWHLQTSNFTTRWMPL</sequence>
<protein>
    <submittedName>
        <fullName evidence="2">HalOD1 output domain-containing protein</fullName>
    </submittedName>
</protein>
<comment type="caution">
    <text evidence="2">The sequence shown here is derived from an EMBL/GenBank/DDBJ whole genome shotgun (WGS) entry which is preliminary data.</text>
</comment>
<dbReference type="InterPro" id="IPR055927">
    <property type="entry name" value="DUF7504"/>
</dbReference>
<proteinExistence type="predicted"/>
<feature type="domain" description="Halobacterial output" evidence="1">
    <location>
        <begin position="28"/>
        <end position="99"/>
    </location>
</feature>
<gene>
    <name evidence="2" type="ORF">ACFQL7_07490</name>
</gene>
<keyword evidence="3" id="KW-1185">Reference proteome</keyword>
<dbReference type="InterPro" id="IPR040624">
    <property type="entry name" value="HalOD1"/>
</dbReference>
<name>A0ABD5YQD8_9EURY</name>
<dbReference type="AlphaFoldDB" id="A0ABD5YQD8"/>
<dbReference type="Proteomes" id="UP001596417">
    <property type="component" value="Unassembled WGS sequence"/>
</dbReference>
<evidence type="ECO:0000259" key="1">
    <source>
        <dbReference type="Pfam" id="PF18545"/>
    </source>
</evidence>
<dbReference type="EMBL" id="JBHTAX010000001">
    <property type="protein sequence ID" value="MFC7189715.1"/>
    <property type="molecule type" value="Genomic_DNA"/>
</dbReference>